<comment type="caution">
    <text evidence="1">The sequence shown here is derived from an EMBL/GenBank/DDBJ whole genome shotgun (WGS) entry which is preliminary data.</text>
</comment>
<proteinExistence type="predicted"/>
<dbReference type="Proteomes" id="UP001239111">
    <property type="component" value="Chromosome 1"/>
</dbReference>
<protein>
    <submittedName>
        <fullName evidence="1">Uncharacterized protein</fullName>
    </submittedName>
</protein>
<accession>A0ACC2Q0I8</accession>
<evidence type="ECO:0000313" key="2">
    <source>
        <dbReference type="Proteomes" id="UP001239111"/>
    </source>
</evidence>
<keyword evidence="2" id="KW-1185">Reference proteome</keyword>
<sequence length="240" mass="27724">MSTSRQLSDVDELFDVKNNFYIGNYQQCINEAQRLKPSTKEVEIERDVVVAATIYYHEDNVESALRVLYQADHLECYALTVQIYLKMDRVDLAQKEVKVMQEKDDDATLTQLALAWVNLSAGQEKFQEAFYIYQELIEKYSSTIMLLNGKANCLILQGKYEEAEPVLQEALDKDSDNPDILINMMVLSKHLGKPEEVINRYLTQLKESHKDHPFVKDLAEKELEFDRLAAQYAAQLKTES</sequence>
<organism evidence="1 2">
    <name type="scientific">Eretmocerus hayati</name>
    <dbReference type="NCBI Taxonomy" id="131215"/>
    <lineage>
        <taxon>Eukaryota</taxon>
        <taxon>Metazoa</taxon>
        <taxon>Ecdysozoa</taxon>
        <taxon>Arthropoda</taxon>
        <taxon>Hexapoda</taxon>
        <taxon>Insecta</taxon>
        <taxon>Pterygota</taxon>
        <taxon>Neoptera</taxon>
        <taxon>Endopterygota</taxon>
        <taxon>Hymenoptera</taxon>
        <taxon>Apocrita</taxon>
        <taxon>Proctotrupomorpha</taxon>
        <taxon>Chalcidoidea</taxon>
        <taxon>Aphelinidae</taxon>
        <taxon>Aphelininae</taxon>
        <taxon>Eretmocerus</taxon>
    </lineage>
</organism>
<evidence type="ECO:0000313" key="1">
    <source>
        <dbReference type="EMBL" id="KAJ8688384.1"/>
    </source>
</evidence>
<dbReference type="EMBL" id="CM056741">
    <property type="protein sequence ID" value="KAJ8688384.1"/>
    <property type="molecule type" value="Genomic_DNA"/>
</dbReference>
<gene>
    <name evidence="1" type="ORF">QAD02_024179</name>
</gene>
<reference evidence="1" key="1">
    <citation type="submission" date="2023-04" db="EMBL/GenBank/DDBJ databases">
        <title>A chromosome-level genome assembly of the parasitoid wasp Eretmocerus hayati.</title>
        <authorList>
            <person name="Zhong Y."/>
            <person name="Liu S."/>
            <person name="Liu Y."/>
        </authorList>
    </citation>
    <scope>NUCLEOTIDE SEQUENCE</scope>
    <source>
        <strain evidence="1">ZJU_SS_LIU_2023</strain>
    </source>
</reference>
<name>A0ACC2Q0I8_9HYME</name>